<dbReference type="SUPFAM" id="SSF118215">
    <property type="entry name" value="Proton glutamate symport protein"/>
    <property type="match status" value="1"/>
</dbReference>
<name>A0AAD4NAK8_9BILA</name>
<proteinExistence type="inferred from homology"/>
<dbReference type="AlphaFoldDB" id="A0AAD4NAK8"/>
<dbReference type="Proteomes" id="UP001201812">
    <property type="component" value="Unassembled WGS sequence"/>
</dbReference>
<keyword evidence="9" id="KW-1185">Reference proteome</keyword>
<dbReference type="InterPro" id="IPR001991">
    <property type="entry name" value="Na-dicarboxylate_symporter"/>
</dbReference>
<evidence type="ECO:0000313" key="8">
    <source>
        <dbReference type="EMBL" id="KAI1717413.1"/>
    </source>
</evidence>
<accession>A0AAD4NAK8</accession>
<dbReference type="GO" id="GO:0015175">
    <property type="term" value="F:neutral L-amino acid transmembrane transporter activity"/>
    <property type="evidence" value="ECO:0007669"/>
    <property type="project" value="TreeGrafter"/>
</dbReference>
<dbReference type="GO" id="GO:0005886">
    <property type="term" value="C:plasma membrane"/>
    <property type="evidence" value="ECO:0007669"/>
    <property type="project" value="TreeGrafter"/>
</dbReference>
<evidence type="ECO:0000256" key="5">
    <source>
        <dbReference type="ARBA" id="ARBA00022989"/>
    </source>
</evidence>
<dbReference type="GO" id="GO:0015501">
    <property type="term" value="F:glutamate:sodium symporter activity"/>
    <property type="evidence" value="ECO:0007669"/>
    <property type="project" value="TreeGrafter"/>
</dbReference>
<evidence type="ECO:0000256" key="2">
    <source>
        <dbReference type="ARBA" id="ARBA00006148"/>
    </source>
</evidence>
<evidence type="ECO:0000256" key="3">
    <source>
        <dbReference type="ARBA" id="ARBA00022448"/>
    </source>
</evidence>
<sequence>MTSQKSLLRENLLVLLTVAGVFGGIILGFIVRGFSPSMTTIGLIGFPGEILMNMLKMTIVPLIAASLVSGLSQMDARSSGRIGAYAFLYYIVTMSLAVTTGIILVLIIHPGDPSIKLHWNPEGNDTAANVSAMEKIMDLLRNMFPDNIVQATFQQKETYYKETPTLLQNGTSIIMSVASQKYVNGMNVLGLIVFFIAIGLCMGHLGERVKPLADVFVSLDVVITTMVGIIMWYAPIGIGSLIAAKILEIDDMLGTARMLGMYMLTVIIGLAIQQFITLPAILYFASRKNPYIFMKGLTQAALTAIGTASSAASLPVTFKCLEENNGVDPKYTKFVLPVGAMVNMDGTALYEAVASVFIAQMNGLEMGIGTILTISITATLASIGAASIPSAGLVTMLIVLTAVGLPANDVTVIIAVDWLLDRLRTAVNVMGDGFGCGFVQAMIERRHDGKVIPTDFSENQTPFFESTAVSPYDLRPDSGDLQLKTNGSGISIRVNSNQ</sequence>
<keyword evidence="5 7" id="KW-1133">Transmembrane helix</keyword>
<dbReference type="PRINTS" id="PR00173">
    <property type="entry name" value="EDTRNSPORT"/>
</dbReference>
<comment type="caution">
    <text evidence="8">The sequence shown here is derived from an EMBL/GenBank/DDBJ whole genome shotgun (WGS) entry which is preliminary data.</text>
</comment>
<keyword evidence="7" id="KW-0769">Symport</keyword>
<organism evidence="8 9">
    <name type="scientific">Ditylenchus destructor</name>
    <dbReference type="NCBI Taxonomy" id="166010"/>
    <lineage>
        <taxon>Eukaryota</taxon>
        <taxon>Metazoa</taxon>
        <taxon>Ecdysozoa</taxon>
        <taxon>Nematoda</taxon>
        <taxon>Chromadorea</taxon>
        <taxon>Rhabditida</taxon>
        <taxon>Tylenchina</taxon>
        <taxon>Tylenchomorpha</taxon>
        <taxon>Sphaerularioidea</taxon>
        <taxon>Anguinidae</taxon>
        <taxon>Anguininae</taxon>
        <taxon>Ditylenchus</taxon>
    </lineage>
</organism>
<dbReference type="InterPro" id="IPR036458">
    <property type="entry name" value="Na:dicarbo_symporter_sf"/>
</dbReference>
<feature type="transmembrane region" description="Helical" evidence="7">
    <location>
        <begin position="54"/>
        <end position="72"/>
    </location>
</feature>
<feature type="transmembrane region" description="Helical" evidence="7">
    <location>
        <begin position="84"/>
        <end position="108"/>
    </location>
</feature>
<comment type="subcellular location">
    <subcellularLocation>
        <location evidence="1 7">Membrane</location>
        <topology evidence="1 7">Multi-pass membrane protein</topology>
    </subcellularLocation>
</comment>
<keyword evidence="6 7" id="KW-0472">Membrane</keyword>
<dbReference type="InterPro" id="IPR050746">
    <property type="entry name" value="DAACS"/>
</dbReference>
<evidence type="ECO:0000313" key="9">
    <source>
        <dbReference type="Proteomes" id="UP001201812"/>
    </source>
</evidence>
<feature type="transmembrane region" description="Helical" evidence="7">
    <location>
        <begin position="262"/>
        <end position="285"/>
    </location>
</feature>
<dbReference type="Pfam" id="PF00375">
    <property type="entry name" value="SDF"/>
    <property type="match status" value="1"/>
</dbReference>
<comment type="similarity">
    <text evidence="2 7">Belongs to the dicarboxylate/amino acid:cation symporter (DAACS) (TC 2.A.23) family.</text>
</comment>
<dbReference type="PANTHER" id="PTHR11958:SF63">
    <property type="entry name" value="AMINO ACID TRANSPORTER"/>
    <property type="match status" value="1"/>
</dbReference>
<feature type="transmembrane region" description="Helical" evidence="7">
    <location>
        <begin position="12"/>
        <end position="34"/>
    </location>
</feature>
<feature type="transmembrane region" description="Helical" evidence="7">
    <location>
        <begin position="185"/>
        <end position="205"/>
    </location>
</feature>
<evidence type="ECO:0000256" key="4">
    <source>
        <dbReference type="ARBA" id="ARBA00022692"/>
    </source>
</evidence>
<protein>
    <recommendedName>
        <fullName evidence="7">Amino acid transporter</fullName>
    </recommendedName>
</protein>
<evidence type="ECO:0000256" key="7">
    <source>
        <dbReference type="RuleBase" id="RU361216"/>
    </source>
</evidence>
<feature type="transmembrane region" description="Helical" evidence="7">
    <location>
        <begin position="394"/>
        <end position="420"/>
    </location>
</feature>
<dbReference type="Gene3D" id="1.10.3860.10">
    <property type="entry name" value="Sodium:dicarboxylate symporter"/>
    <property type="match status" value="1"/>
</dbReference>
<dbReference type="GO" id="GO:0005313">
    <property type="term" value="F:L-glutamate transmembrane transporter activity"/>
    <property type="evidence" value="ECO:0007669"/>
    <property type="project" value="TreeGrafter"/>
</dbReference>
<gene>
    <name evidence="8" type="ORF">DdX_07160</name>
</gene>
<dbReference type="PANTHER" id="PTHR11958">
    <property type="entry name" value="SODIUM/DICARBOXYLATE SYMPORTER-RELATED"/>
    <property type="match status" value="1"/>
</dbReference>
<reference evidence="8" key="1">
    <citation type="submission" date="2022-01" db="EMBL/GenBank/DDBJ databases">
        <title>Genome Sequence Resource for Two Populations of Ditylenchus destructor, the Migratory Endoparasitic Phytonematode.</title>
        <authorList>
            <person name="Zhang H."/>
            <person name="Lin R."/>
            <person name="Xie B."/>
        </authorList>
    </citation>
    <scope>NUCLEOTIDE SEQUENCE</scope>
    <source>
        <strain evidence="8">BazhouSP</strain>
    </source>
</reference>
<feature type="transmembrane region" description="Helical" evidence="7">
    <location>
        <begin position="366"/>
        <end position="388"/>
    </location>
</feature>
<keyword evidence="4 7" id="KW-0812">Transmembrane</keyword>
<evidence type="ECO:0000256" key="1">
    <source>
        <dbReference type="ARBA" id="ARBA00004141"/>
    </source>
</evidence>
<dbReference type="EMBL" id="JAKKPZ010000009">
    <property type="protein sequence ID" value="KAI1717413.1"/>
    <property type="molecule type" value="Genomic_DNA"/>
</dbReference>
<feature type="transmembrane region" description="Helical" evidence="7">
    <location>
        <begin position="217"/>
        <end position="242"/>
    </location>
</feature>
<evidence type="ECO:0000256" key="6">
    <source>
        <dbReference type="ARBA" id="ARBA00023136"/>
    </source>
</evidence>
<keyword evidence="3 7" id="KW-0813">Transport</keyword>